<dbReference type="InterPro" id="IPR006091">
    <property type="entry name" value="Acyl-CoA_Oxase/DH_mid-dom"/>
</dbReference>
<keyword evidence="4 6" id="KW-0274">FAD</keyword>
<feature type="domain" description="Acyl-CoA dehydrogenase/oxidase C-terminal" evidence="7">
    <location>
        <begin position="229"/>
        <end position="376"/>
    </location>
</feature>
<reference evidence="10 11" key="1">
    <citation type="submission" date="2019-03" db="EMBL/GenBank/DDBJ databases">
        <title>Genomic Encyclopedia of Type Strains, Phase IV (KMG-IV): sequencing the most valuable type-strain genomes for metagenomic binning, comparative biology and taxonomic classification.</title>
        <authorList>
            <person name="Goeker M."/>
        </authorList>
    </citation>
    <scope>NUCLEOTIDE SEQUENCE [LARGE SCALE GENOMIC DNA]</scope>
    <source>
        <strain evidence="10 11">DSM 22958</strain>
    </source>
</reference>
<gene>
    <name evidence="10" type="ORF">EV666_101263</name>
</gene>
<dbReference type="InterPro" id="IPR036250">
    <property type="entry name" value="AcylCo_DH-like_C"/>
</dbReference>
<protein>
    <submittedName>
        <fullName evidence="10">Acyl-CoA dehydrogenase</fullName>
    </submittedName>
</protein>
<dbReference type="GO" id="GO:0050660">
    <property type="term" value="F:flavin adenine dinucleotide binding"/>
    <property type="evidence" value="ECO:0007669"/>
    <property type="project" value="InterPro"/>
</dbReference>
<evidence type="ECO:0000256" key="3">
    <source>
        <dbReference type="ARBA" id="ARBA00022630"/>
    </source>
</evidence>
<dbReference type="OrthoDB" id="9775090at2"/>
<dbReference type="Pfam" id="PF02771">
    <property type="entry name" value="Acyl-CoA_dh_N"/>
    <property type="match status" value="1"/>
</dbReference>
<dbReference type="Pfam" id="PF02770">
    <property type="entry name" value="Acyl-CoA_dh_M"/>
    <property type="match status" value="1"/>
</dbReference>
<evidence type="ECO:0000256" key="5">
    <source>
        <dbReference type="ARBA" id="ARBA00023002"/>
    </source>
</evidence>
<evidence type="ECO:0000259" key="8">
    <source>
        <dbReference type="Pfam" id="PF02770"/>
    </source>
</evidence>
<comment type="cofactor">
    <cofactor evidence="1 6">
        <name>FAD</name>
        <dbReference type="ChEBI" id="CHEBI:57692"/>
    </cofactor>
</comment>
<evidence type="ECO:0000259" key="7">
    <source>
        <dbReference type="Pfam" id="PF00441"/>
    </source>
</evidence>
<comment type="similarity">
    <text evidence="2 6">Belongs to the acyl-CoA dehydrogenase family.</text>
</comment>
<dbReference type="GO" id="GO:0003995">
    <property type="term" value="F:acyl-CoA dehydrogenase activity"/>
    <property type="evidence" value="ECO:0007669"/>
    <property type="project" value="TreeGrafter"/>
</dbReference>
<accession>A0A4R2H0I5</accession>
<dbReference type="PANTHER" id="PTHR43884:SF20">
    <property type="entry name" value="ACYL-COA DEHYDROGENASE FADE28"/>
    <property type="match status" value="1"/>
</dbReference>
<comment type="caution">
    <text evidence="10">The sequence shown here is derived from an EMBL/GenBank/DDBJ whole genome shotgun (WGS) entry which is preliminary data.</text>
</comment>
<dbReference type="InterPro" id="IPR037069">
    <property type="entry name" value="AcylCoA_DH/ox_N_sf"/>
</dbReference>
<keyword evidence="3 6" id="KW-0285">Flavoprotein</keyword>
<dbReference type="Gene3D" id="1.10.540.10">
    <property type="entry name" value="Acyl-CoA dehydrogenase/oxidase, N-terminal domain"/>
    <property type="match status" value="1"/>
</dbReference>
<dbReference type="Pfam" id="PF00441">
    <property type="entry name" value="Acyl-CoA_dh_1"/>
    <property type="match status" value="1"/>
</dbReference>
<dbReference type="InterPro" id="IPR009075">
    <property type="entry name" value="AcylCo_DH/oxidase_C"/>
</dbReference>
<organism evidence="10 11">
    <name type="scientific">Camelimonas lactis</name>
    <dbReference type="NCBI Taxonomy" id="659006"/>
    <lineage>
        <taxon>Bacteria</taxon>
        <taxon>Pseudomonadati</taxon>
        <taxon>Pseudomonadota</taxon>
        <taxon>Alphaproteobacteria</taxon>
        <taxon>Hyphomicrobiales</taxon>
        <taxon>Chelatococcaceae</taxon>
        <taxon>Camelimonas</taxon>
    </lineage>
</organism>
<evidence type="ECO:0000256" key="6">
    <source>
        <dbReference type="RuleBase" id="RU362125"/>
    </source>
</evidence>
<dbReference type="EMBL" id="SLWL01000001">
    <property type="protein sequence ID" value="TCO16013.1"/>
    <property type="molecule type" value="Genomic_DNA"/>
</dbReference>
<dbReference type="Gene3D" id="1.20.140.10">
    <property type="entry name" value="Butyryl-CoA Dehydrogenase, subunit A, domain 3"/>
    <property type="match status" value="1"/>
</dbReference>
<evidence type="ECO:0000313" key="11">
    <source>
        <dbReference type="Proteomes" id="UP000294881"/>
    </source>
</evidence>
<evidence type="ECO:0000259" key="9">
    <source>
        <dbReference type="Pfam" id="PF02771"/>
    </source>
</evidence>
<dbReference type="Proteomes" id="UP000294881">
    <property type="component" value="Unassembled WGS sequence"/>
</dbReference>
<dbReference type="InterPro" id="IPR013786">
    <property type="entry name" value="AcylCoA_DH/ox_N"/>
</dbReference>
<dbReference type="RefSeq" id="WP_132001836.1">
    <property type="nucleotide sequence ID" value="NZ_JBHUNN010000002.1"/>
</dbReference>
<dbReference type="AlphaFoldDB" id="A0A4R2H0I5"/>
<evidence type="ECO:0000256" key="4">
    <source>
        <dbReference type="ARBA" id="ARBA00022827"/>
    </source>
</evidence>
<keyword evidence="5 6" id="KW-0560">Oxidoreductase</keyword>
<dbReference type="CDD" id="cd00567">
    <property type="entry name" value="ACAD"/>
    <property type="match status" value="1"/>
</dbReference>
<proteinExistence type="inferred from homology"/>
<evidence type="ECO:0000256" key="1">
    <source>
        <dbReference type="ARBA" id="ARBA00001974"/>
    </source>
</evidence>
<evidence type="ECO:0000313" key="10">
    <source>
        <dbReference type="EMBL" id="TCO16013.1"/>
    </source>
</evidence>
<dbReference type="SUPFAM" id="SSF47203">
    <property type="entry name" value="Acyl-CoA dehydrogenase C-terminal domain-like"/>
    <property type="match status" value="1"/>
</dbReference>
<keyword evidence="11" id="KW-1185">Reference proteome</keyword>
<evidence type="ECO:0000256" key="2">
    <source>
        <dbReference type="ARBA" id="ARBA00009347"/>
    </source>
</evidence>
<dbReference type="Gene3D" id="2.40.110.10">
    <property type="entry name" value="Butyryl-CoA Dehydrogenase, subunit A, domain 2"/>
    <property type="match status" value="1"/>
</dbReference>
<dbReference type="InterPro" id="IPR046373">
    <property type="entry name" value="Acyl-CoA_Oxase/DH_mid-dom_sf"/>
</dbReference>
<dbReference type="SUPFAM" id="SSF56645">
    <property type="entry name" value="Acyl-CoA dehydrogenase NM domain-like"/>
    <property type="match status" value="1"/>
</dbReference>
<feature type="domain" description="Acyl-CoA oxidase/dehydrogenase middle" evidence="8">
    <location>
        <begin position="137"/>
        <end position="216"/>
    </location>
</feature>
<dbReference type="PANTHER" id="PTHR43884">
    <property type="entry name" value="ACYL-COA DEHYDROGENASE"/>
    <property type="match status" value="1"/>
</dbReference>
<sequence length="379" mass="39839">MALVLNDEQTMLRDTARSFLSGEAPVAALRQLRDGHVAEGFSRELWKQFAEMGFAGVLIPEDFGGVGLGHVEAGVVAEEIGRNLTATPFLSTAVLTASALLHGGSDAQKQAWLPKIAGGEIIGALAVDEGAKHRPEKTALQATRTGNGFTLNGAKTFVVDGHVADLLVVAARTSGQPGETQGLTLFLVAGDASGVSRERTVMVDAHNAARISFDNVQVDADAALGPVDGGHELLERVLNVGRAVLAAELSGVGGQAFDITQAYVKERSQFGRIIGEFQSLQHRSAHLFSELEVTRAAVIKALQTLDANPDKAATIVAVAKARAGASTELAVQEGVQMHGGNGMTDAFDIGLYMKRARVAQELLGDSNFHADRLARANGY</sequence>
<feature type="domain" description="Acyl-CoA dehydrogenase/oxidase N-terminal" evidence="9">
    <location>
        <begin position="6"/>
        <end position="120"/>
    </location>
</feature>
<dbReference type="InterPro" id="IPR009100">
    <property type="entry name" value="AcylCoA_DH/oxidase_NM_dom_sf"/>
</dbReference>
<name>A0A4R2H0I5_9HYPH</name>